<name>A0ABR3FQR7_9AGAR</name>
<comment type="caution">
    <text evidence="2">The sequence shown here is derived from an EMBL/GenBank/DDBJ whole genome shotgun (WGS) entry which is preliminary data.</text>
</comment>
<dbReference type="EMBL" id="JBAHYK010000151">
    <property type="protein sequence ID" value="KAL0577533.1"/>
    <property type="molecule type" value="Genomic_DNA"/>
</dbReference>
<sequence length="158" mass="16898">MPPPSANSSTDGVFSAYRDPAEGSIIIVSVILGMLVFALLVAGLMHWRRGTSGEGSSILLSVSKEREPNPSSAPATDLGSVQVHLPVTKEAFTSNRGVHGFSFTRANQVAPPPPALNFPTRLRNTANFSWVSANWNKLSLQTKRGSNNTDGQSSFMDL</sequence>
<evidence type="ECO:0000313" key="2">
    <source>
        <dbReference type="EMBL" id="KAL0577533.1"/>
    </source>
</evidence>
<keyword evidence="3" id="KW-1185">Reference proteome</keyword>
<organism evidence="2 3">
    <name type="scientific">Marasmius crinis-equi</name>
    <dbReference type="NCBI Taxonomy" id="585013"/>
    <lineage>
        <taxon>Eukaryota</taxon>
        <taxon>Fungi</taxon>
        <taxon>Dikarya</taxon>
        <taxon>Basidiomycota</taxon>
        <taxon>Agaricomycotina</taxon>
        <taxon>Agaricomycetes</taxon>
        <taxon>Agaricomycetidae</taxon>
        <taxon>Agaricales</taxon>
        <taxon>Marasmiineae</taxon>
        <taxon>Marasmiaceae</taxon>
        <taxon>Marasmius</taxon>
    </lineage>
</organism>
<protein>
    <submittedName>
        <fullName evidence="2">Uncharacterized protein</fullName>
    </submittedName>
</protein>
<keyword evidence="1" id="KW-1133">Transmembrane helix</keyword>
<keyword evidence="1" id="KW-0812">Transmembrane</keyword>
<evidence type="ECO:0000313" key="3">
    <source>
        <dbReference type="Proteomes" id="UP001465976"/>
    </source>
</evidence>
<evidence type="ECO:0000256" key="1">
    <source>
        <dbReference type="SAM" id="Phobius"/>
    </source>
</evidence>
<reference evidence="2 3" key="1">
    <citation type="submission" date="2024-02" db="EMBL/GenBank/DDBJ databases">
        <title>A draft genome for the cacao thread blight pathogen Marasmius crinis-equi.</title>
        <authorList>
            <person name="Cohen S.P."/>
            <person name="Baruah I.K."/>
            <person name="Amoako-Attah I."/>
            <person name="Bukari Y."/>
            <person name="Meinhardt L.W."/>
            <person name="Bailey B.A."/>
        </authorList>
    </citation>
    <scope>NUCLEOTIDE SEQUENCE [LARGE SCALE GENOMIC DNA]</scope>
    <source>
        <strain evidence="2 3">GH-76</strain>
    </source>
</reference>
<feature type="transmembrane region" description="Helical" evidence="1">
    <location>
        <begin position="25"/>
        <end position="47"/>
    </location>
</feature>
<gene>
    <name evidence="2" type="ORF">V5O48_004474</name>
</gene>
<proteinExistence type="predicted"/>
<dbReference type="Proteomes" id="UP001465976">
    <property type="component" value="Unassembled WGS sequence"/>
</dbReference>
<accession>A0ABR3FQR7</accession>
<keyword evidence="1" id="KW-0472">Membrane</keyword>